<dbReference type="PROSITE" id="PS50893">
    <property type="entry name" value="ABC_TRANSPORTER_2"/>
    <property type="match status" value="1"/>
</dbReference>
<keyword evidence="3 5" id="KW-0067">ATP-binding</keyword>
<evidence type="ECO:0000256" key="3">
    <source>
        <dbReference type="ARBA" id="ARBA00022840"/>
    </source>
</evidence>
<evidence type="ECO:0000313" key="6">
    <source>
        <dbReference type="Proteomes" id="UP000190105"/>
    </source>
</evidence>
<dbReference type="GO" id="GO:0016887">
    <property type="term" value="F:ATP hydrolysis activity"/>
    <property type="evidence" value="ECO:0007669"/>
    <property type="project" value="InterPro"/>
</dbReference>
<reference evidence="6" key="1">
    <citation type="submission" date="2017-02" db="EMBL/GenBank/DDBJ databases">
        <authorList>
            <person name="Varghese N."/>
            <person name="Submissions S."/>
        </authorList>
    </citation>
    <scope>NUCLEOTIDE SEQUENCE [LARGE SCALE GENOMIC DNA]</scope>
    <source>
        <strain evidence="6">USBA 833</strain>
    </source>
</reference>
<dbReference type="SUPFAM" id="SSF52540">
    <property type="entry name" value="P-loop containing nucleoside triphosphate hydrolases"/>
    <property type="match status" value="1"/>
</dbReference>
<name>A0A1T4Y8Z9_9CLOT</name>
<dbReference type="SMART" id="SM00382">
    <property type="entry name" value="AAA"/>
    <property type="match status" value="1"/>
</dbReference>
<keyword evidence="6" id="KW-1185">Reference proteome</keyword>
<dbReference type="EMBL" id="FUYH01000028">
    <property type="protein sequence ID" value="SKA98324.1"/>
    <property type="molecule type" value="Genomic_DNA"/>
</dbReference>
<dbReference type="OrthoDB" id="9785080at2"/>
<accession>A0A1T4Y8Z9</accession>
<keyword evidence="2" id="KW-0547">Nucleotide-binding</keyword>
<gene>
    <name evidence="5" type="ORF">SAMN05443428_12824</name>
</gene>
<protein>
    <submittedName>
        <fullName evidence="5">Putative ABC transport system ATP-binding protein</fullName>
    </submittedName>
</protein>
<dbReference type="InterPro" id="IPR003439">
    <property type="entry name" value="ABC_transporter-like_ATP-bd"/>
</dbReference>
<dbReference type="PROSITE" id="PS00211">
    <property type="entry name" value="ABC_TRANSPORTER_1"/>
    <property type="match status" value="1"/>
</dbReference>
<dbReference type="Proteomes" id="UP000190105">
    <property type="component" value="Unassembled WGS sequence"/>
</dbReference>
<keyword evidence="1" id="KW-0813">Transport</keyword>
<dbReference type="InterPro" id="IPR003593">
    <property type="entry name" value="AAA+_ATPase"/>
</dbReference>
<dbReference type="InterPro" id="IPR027417">
    <property type="entry name" value="P-loop_NTPase"/>
</dbReference>
<organism evidence="5 6">
    <name type="scientific">Caloramator quimbayensis</name>
    <dbReference type="NCBI Taxonomy" id="1147123"/>
    <lineage>
        <taxon>Bacteria</taxon>
        <taxon>Bacillati</taxon>
        <taxon>Bacillota</taxon>
        <taxon>Clostridia</taxon>
        <taxon>Eubacteriales</taxon>
        <taxon>Clostridiaceae</taxon>
        <taxon>Caloramator</taxon>
    </lineage>
</organism>
<dbReference type="STRING" id="1147123.SAMN05443428_12824"/>
<evidence type="ECO:0000313" key="5">
    <source>
        <dbReference type="EMBL" id="SKA98324.1"/>
    </source>
</evidence>
<dbReference type="Gene3D" id="3.40.50.300">
    <property type="entry name" value="P-loop containing nucleotide triphosphate hydrolases"/>
    <property type="match status" value="1"/>
</dbReference>
<evidence type="ECO:0000256" key="2">
    <source>
        <dbReference type="ARBA" id="ARBA00022741"/>
    </source>
</evidence>
<evidence type="ECO:0000256" key="1">
    <source>
        <dbReference type="ARBA" id="ARBA00022448"/>
    </source>
</evidence>
<sequence length="205" mass="23329">MFEIKNIKFKGILDIEHLIIPEEKITSIVGESGSGKTTLLKMLNNIISPEEGEILYKEKNINDFDAIELRRKITMLPQNPVIYKGNILDNILVGKKFAKSTDYDIEEIKKLMMEFSIGKDLNSPADNLSGGEKQRLCIIRVLIMNPDVILLDEPSSALDEKTEDKVISYICNYVKQNNKTLVMVTHSSEIAKKYSDHIIEINKRS</sequence>
<dbReference type="InterPro" id="IPR017871">
    <property type="entry name" value="ABC_transporter-like_CS"/>
</dbReference>
<dbReference type="PANTHER" id="PTHR43423:SF1">
    <property type="entry name" value="ABC TRANSPORTER I FAMILY MEMBER 17"/>
    <property type="match status" value="1"/>
</dbReference>
<dbReference type="AlphaFoldDB" id="A0A1T4Y8Z9"/>
<dbReference type="PANTHER" id="PTHR43423">
    <property type="entry name" value="ABC TRANSPORTER I FAMILY MEMBER 17"/>
    <property type="match status" value="1"/>
</dbReference>
<feature type="domain" description="ABC transporter" evidence="4">
    <location>
        <begin position="2"/>
        <end position="205"/>
    </location>
</feature>
<dbReference type="Pfam" id="PF00005">
    <property type="entry name" value="ABC_tran"/>
    <property type="match status" value="1"/>
</dbReference>
<evidence type="ECO:0000259" key="4">
    <source>
        <dbReference type="PROSITE" id="PS50893"/>
    </source>
</evidence>
<proteinExistence type="predicted"/>
<dbReference type="GO" id="GO:0005524">
    <property type="term" value="F:ATP binding"/>
    <property type="evidence" value="ECO:0007669"/>
    <property type="project" value="UniProtKB-KW"/>
</dbReference>
<dbReference type="RefSeq" id="WP_078697545.1">
    <property type="nucleotide sequence ID" value="NZ_FUYH01000028.1"/>
</dbReference>